<dbReference type="InterPro" id="IPR011604">
    <property type="entry name" value="PDDEXK-like_dom_sf"/>
</dbReference>
<dbReference type="EMBL" id="JADJEV010000004">
    <property type="protein sequence ID" value="MBK6974745.1"/>
    <property type="molecule type" value="Genomic_DNA"/>
</dbReference>
<comment type="caution">
    <text evidence="1">The sequence shown here is derived from an EMBL/GenBank/DDBJ whole genome shotgun (WGS) entry which is preliminary data.</text>
</comment>
<sequence>MSTTFALLVGFLVLAILAYRQRHRLKRGEENWGGEALRGKRLIFSEQQFRSRRTGIVAKIDRGYLAEGLIHLLEFKTRRRHRIYPADIIELSAQRVAVQDVDGRRVADDGYVLTENERDGSRLLHQVRLLPEDTLLRLRDRREMILGGRVPPRDASAPGLCKGCAYRVECKK</sequence>
<proteinExistence type="predicted"/>
<evidence type="ECO:0000313" key="1">
    <source>
        <dbReference type="EMBL" id="MBK6974745.1"/>
    </source>
</evidence>
<evidence type="ECO:0008006" key="3">
    <source>
        <dbReference type="Google" id="ProtNLM"/>
    </source>
</evidence>
<name>A0A9D7E1C7_9PROT</name>
<protein>
    <recommendedName>
        <fullName evidence="3">PD-(D/E)XK endonuclease-like domain-containing protein</fullName>
    </recommendedName>
</protein>
<accession>A0A9D7E1C7</accession>
<reference evidence="1" key="1">
    <citation type="submission" date="2020-10" db="EMBL/GenBank/DDBJ databases">
        <title>Connecting structure to function with the recovery of over 1000 high-quality activated sludge metagenome-assembled genomes encoding full-length rRNA genes using long-read sequencing.</title>
        <authorList>
            <person name="Singleton C.M."/>
            <person name="Petriglieri F."/>
            <person name="Kristensen J.M."/>
            <person name="Kirkegaard R.H."/>
            <person name="Michaelsen T.Y."/>
            <person name="Andersen M.H."/>
            <person name="Karst S.M."/>
            <person name="Dueholm M.S."/>
            <person name="Nielsen P.H."/>
            <person name="Albertsen M."/>
        </authorList>
    </citation>
    <scope>NUCLEOTIDE SEQUENCE</scope>
    <source>
        <strain evidence="1">Bjer_18-Q3-R1-45_BAT3C.347</strain>
    </source>
</reference>
<organism evidence="1 2">
    <name type="scientific">Candidatus Methylophosphatis roskildensis</name>
    <dbReference type="NCBI Taxonomy" id="2899263"/>
    <lineage>
        <taxon>Bacteria</taxon>
        <taxon>Pseudomonadati</taxon>
        <taxon>Pseudomonadota</taxon>
        <taxon>Betaproteobacteria</taxon>
        <taxon>Nitrosomonadales</taxon>
        <taxon>Sterolibacteriaceae</taxon>
        <taxon>Candidatus Methylophosphatis</taxon>
    </lineage>
</organism>
<dbReference type="Proteomes" id="UP000807785">
    <property type="component" value="Unassembled WGS sequence"/>
</dbReference>
<gene>
    <name evidence="1" type="ORF">IPH26_18015</name>
</gene>
<evidence type="ECO:0000313" key="2">
    <source>
        <dbReference type="Proteomes" id="UP000807785"/>
    </source>
</evidence>
<dbReference type="Gene3D" id="3.90.320.10">
    <property type="match status" value="1"/>
</dbReference>
<dbReference type="AlphaFoldDB" id="A0A9D7E1C7"/>